<proteinExistence type="predicted"/>
<dbReference type="EMBL" id="MGFH01000187">
    <property type="protein sequence ID" value="OGM03133.1"/>
    <property type="molecule type" value="Genomic_DNA"/>
</dbReference>
<dbReference type="Gene3D" id="3.10.620.30">
    <property type="match status" value="1"/>
</dbReference>
<feature type="domain" description="Transglutaminase-like" evidence="2">
    <location>
        <begin position="361"/>
        <end position="434"/>
    </location>
</feature>
<evidence type="ECO:0000256" key="1">
    <source>
        <dbReference type="SAM" id="SignalP"/>
    </source>
</evidence>
<dbReference type="InterPro" id="IPR038765">
    <property type="entry name" value="Papain-like_cys_pep_sf"/>
</dbReference>
<dbReference type="InterPro" id="IPR024618">
    <property type="entry name" value="DUF3857"/>
</dbReference>
<gene>
    <name evidence="4" type="ORF">A2008_03090</name>
</gene>
<evidence type="ECO:0000259" key="2">
    <source>
        <dbReference type="Pfam" id="PF01841"/>
    </source>
</evidence>
<feature type="chain" id="PRO_5009533454" description="DUF3857 domain-containing protein" evidence="1">
    <location>
        <begin position="33"/>
        <end position="718"/>
    </location>
</feature>
<accession>A0A1F7WJX2</accession>
<organism evidence="4 5">
    <name type="scientific">Candidatus Wallbacteria bacterium GWC2_49_35</name>
    <dbReference type="NCBI Taxonomy" id="1817813"/>
    <lineage>
        <taxon>Bacteria</taxon>
        <taxon>Candidatus Walliibacteriota</taxon>
    </lineage>
</organism>
<sequence length="718" mass="81993">MIKIKNKTGVKFFAAAAPAVSALILFFLCAGAAHSMSVTMKDGAVYKARMAEGMENYLSVKKGATEEVISISEVKTIDFSDEAQKSPADAEIGTAAVEIPADIKSILEQVPDKGKFPNAGGYIIKDEEVYTLNADGTYKVRSHYIFKIFEDRAVDSNIILGYAFERESAKIIMGRTIQPDGKVSNLNPADIKEGDMFRGAQYYSNTHKILSATLPDVKKGSIIEYVIEMNIFKPIIEGYFCPAVYFAAGEPKRLCRVEIRAPKGKKLYWTAKNFDTIYDANFDILKAVKDPKITETDKETVYLFEVNDMPEFISEPYMPAYKDALPYIQFSSYENWDKIYEWFYRNFDKHVEEVSEDMKKKVEEITKDCKNTEEKIAAIYHYIQQQNRYISIKGDLVASLTGHGAKRTFDNKYGDCVDKAILMTAMLKIAGVESYPTLINAGGPQWAIEMPHLDLNHSISLVRYDSKEIFLDCTSQDSRFPFFRNDDHGRYNMVPQLKKLIKADMPLSVQKNFRRVVINKDGGISVTGKREFGGAFEHFIRMMNKSLKESEIKDRYKQRLNVTLPGVDLKKIEYTDLMDLSKQVVETVEYDAPDAVIVADDLILFAVPGYGFDFNEVSLKDRKYPIDYQYLTRTENTFEFKIPEGYMVKYTPKKFEVDNKYIKFSAAYETKDDGTIVFSDHFERRERVVDIKDYASYKSGLESIARYAGEKLVIEKIK</sequence>
<dbReference type="Gene3D" id="2.60.40.3140">
    <property type="match status" value="1"/>
</dbReference>
<evidence type="ECO:0008006" key="6">
    <source>
        <dbReference type="Google" id="ProtNLM"/>
    </source>
</evidence>
<dbReference type="Pfam" id="PF12969">
    <property type="entry name" value="DUF3857"/>
    <property type="match status" value="1"/>
</dbReference>
<dbReference type="Proteomes" id="UP000178735">
    <property type="component" value="Unassembled WGS sequence"/>
</dbReference>
<feature type="domain" description="DUF3857" evidence="3">
    <location>
        <begin position="134"/>
        <end position="311"/>
    </location>
</feature>
<evidence type="ECO:0000259" key="3">
    <source>
        <dbReference type="Pfam" id="PF12969"/>
    </source>
</evidence>
<feature type="signal peptide" evidence="1">
    <location>
        <begin position="1"/>
        <end position="32"/>
    </location>
</feature>
<dbReference type="Gene3D" id="2.60.120.1130">
    <property type="match status" value="1"/>
</dbReference>
<dbReference type="SUPFAM" id="SSF54001">
    <property type="entry name" value="Cysteine proteinases"/>
    <property type="match status" value="1"/>
</dbReference>
<keyword evidence="1" id="KW-0732">Signal</keyword>
<comment type="caution">
    <text evidence="4">The sequence shown here is derived from an EMBL/GenBank/DDBJ whole genome shotgun (WGS) entry which is preliminary data.</text>
</comment>
<evidence type="ECO:0000313" key="5">
    <source>
        <dbReference type="Proteomes" id="UP000178735"/>
    </source>
</evidence>
<dbReference type="Pfam" id="PF01841">
    <property type="entry name" value="Transglut_core"/>
    <property type="match status" value="1"/>
</dbReference>
<dbReference type="AlphaFoldDB" id="A0A1F7WJX2"/>
<dbReference type="STRING" id="1817813.A2008_03090"/>
<evidence type="ECO:0000313" key="4">
    <source>
        <dbReference type="EMBL" id="OGM03133.1"/>
    </source>
</evidence>
<dbReference type="InterPro" id="IPR002931">
    <property type="entry name" value="Transglutaminase-like"/>
</dbReference>
<name>A0A1F7WJX2_9BACT</name>
<reference evidence="4 5" key="1">
    <citation type="journal article" date="2016" name="Nat. Commun.">
        <title>Thousands of microbial genomes shed light on interconnected biogeochemical processes in an aquifer system.</title>
        <authorList>
            <person name="Anantharaman K."/>
            <person name="Brown C.T."/>
            <person name="Hug L.A."/>
            <person name="Sharon I."/>
            <person name="Castelle C.J."/>
            <person name="Probst A.J."/>
            <person name="Thomas B.C."/>
            <person name="Singh A."/>
            <person name="Wilkins M.J."/>
            <person name="Karaoz U."/>
            <person name="Brodie E.L."/>
            <person name="Williams K.H."/>
            <person name="Hubbard S.S."/>
            <person name="Banfield J.F."/>
        </authorList>
    </citation>
    <scope>NUCLEOTIDE SEQUENCE [LARGE SCALE GENOMIC DNA]</scope>
</reference>
<protein>
    <recommendedName>
        <fullName evidence="6">DUF3857 domain-containing protein</fullName>
    </recommendedName>
</protein>